<gene>
    <name evidence="2" type="ORF">ACJDU8_15865</name>
</gene>
<sequence>MIQSHVGQTVLVDVRGYGTVTAHINGYNRHTGIVSLTIYTHSGNRPIRVYHQEILRITPIHVPPRPPQGRPPQGGRSDDWDSDEDFD</sequence>
<protein>
    <submittedName>
        <fullName evidence="2">Uncharacterized protein</fullName>
    </submittedName>
</protein>
<proteinExistence type="predicted"/>
<dbReference type="Proteomes" id="UP001623660">
    <property type="component" value="Unassembled WGS sequence"/>
</dbReference>
<comment type="caution">
    <text evidence="2">The sequence shown here is derived from an EMBL/GenBank/DDBJ whole genome shotgun (WGS) entry which is preliminary data.</text>
</comment>
<keyword evidence="3" id="KW-1185">Reference proteome</keyword>
<feature type="compositionally biased region" description="Pro residues" evidence="1">
    <location>
        <begin position="61"/>
        <end position="70"/>
    </location>
</feature>
<reference evidence="2 3" key="1">
    <citation type="submission" date="2024-11" db="EMBL/GenBank/DDBJ databases">
        <authorList>
            <person name="Heng Y.C."/>
            <person name="Lim A.C.H."/>
            <person name="Lee J.K.Y."/>
            <person name="Kittelmann S."/>
        </authorList>
    </citation>
    <scope>NUCLEOTIDE SEQUENCE [LARGE SCALE GENOMIC DNA]</scope>
    <source>
        <strain evidence="2 3">WILCCON 0269</strain>
    </source>
</reference>
<evidence type="ECO:0000256" key="1">
    <source>
        <dbReference type="SAM" id="MobiDB-lite"/>
    </source>
</evidence>
<evidence type="ECO:0000313" key="2">
    <source>
        <dbReference type="EMBL" id="MFL0197024.1"/>
    </source>
</evidence>
<accession>A0ABW8SM91</accession>
<feature type="region of interest" description="Disordered" evidence="1">
    <location>
        <begin position="60"/>
        <end position="87"/>
    </location>
</feature>
<dbReference type="RefSeq" id="WP_406793128.1">
    <property type="nucleotide sequence ID" value="NZ_JBJHZX010000024.1"/>
</dbReference>
<organism evidence="2 3">
    <name type="scientific">Candidatus Clostridium eludens</name>
    <dbReference type="NCBI Taxonomy" id="3381663"/>
    <lineage>
        <taxon>Bacteria</taxon>
        <taxon>Bacillati</taxon>
        <taxon>Bacillota</taxon>
        <taxon>Clostridia</taxon>
        <taxon>Eubacteriales</taxon>
        <taxon>Clostridiaceae</taxon>
        <taxon>Clostridium</taxon>
    </lineage>
</organism>
<evidence type="ECO:0000313" key="3">
    <source>
        <dbReference type="Proteomes" id="UP001623660"/>
    </source>
</evidence>
<dbReference type="EMBL" id="JBJHZX010000024">
    <property type="protein sequence ID" value="MFL0197024.1"/>
    <property type="molecule type" value="Genomic_DNA"/>
</dbReference>
<name>A0ABW8SM91_9CLOT</name>